<accession>A0A8C0J2K0</accession>
<dbReference type="FunFam" id="3.10.20.230:FF:000004">
    <property type="entry name" value="Doublecortin domain containing 2"/>
    <property type="match status" value="1"/>
</dbReference>
<dbReference type="AlphaFoldDB" id="A0A8C0J2K0"/>
<name>A0A8C0J2K0_CHEAB</name>
<gene>
    <name evidence="3" type="primary">DCDC2B</name>
</gene>
<dbReference type="InterPro" id="IPR036572">
    <property type="entry name" value="Doublecortin_dom_sf"/>
</dbReference>
<evidence type="ECO:0000313" key="4">
    <source>
        <dbReference type="Proteomes" id="UP000694404"/>
    </source>
</evidence>
<dbReference type="Pfam" id="PF03607">
    <property type="entry name" value="DCX"/>
    <property type="match status" value="2"/>
</dbReference>
<dbReference type="SMART" id="SM00537">
    <property type="entry name" value="DCX"/>
    <property type="match status" value="2"/>
</dbReference>
<dbReference type="SUPFAM" id="SSF89837">
    <property type="entry name" value="Doublecortin (DC)"/>
    <property type="match status" value="2"/>
</dbReference>
<evidence type="ECO:0000256" key="1">
    <source>
        <dbReference type="ARBA" id="ARBA00022737"/>
    </source>
</evidence>
<dbReference type="GO" id="GO:0005874">
    <property type="term" value="C:microtubule"/>
    <property type="evidence" value="ECO:0007669"/>
    <property type="project" value="TreeGrafter"/>
</dbReference>
<feature type="domain" description="Doublecortin" evidence="2">
    <location>
        <begin position="4"/>
        <end position="86"/>
    </location>
</feature>
<dbReference type="Proteomes" id="UP000694404">
    <property type="component" value="Unplaced"/>
</dbReference>
<reference evidence="3" key="2">
    <citation type="submission" date="2025-09" db="UniProtKB">
        <authorList>
            <consortium name="Ensembl"/>
        </authorList>
    </citation>
    <scope>IDENTIFICATION</scope>
</reference>
<organism evidence="3 4">
    <name type="scientific">Chelonoidis abingdonii</name>
    <name type="common">Abingdon island giant tortoise</name>
    <name type="synonym">Testudo abingdonii</name>
    <dbReference type="NCBI Taxonomy" id="106734"/>
    <lineage>
        <taxon>Eukaryota</taxon>
        <taxon>Metazoa</taxon>
        <taxon>Chordata</taxon>
        <taxon>Craniata</taxon>
        <taxon>Vertebrata</taxon>
        <taxon>Euteleostomi</taxon>
        <taxon>Archelosauria</taxon>
        <taxon>Testudinata</taxon>
        <taxon>Testudines</taxon>
        <taxon>Cryptodira</taxon>
        <taxon>Durocryptodira</taxon>
        <taxon>Testudinoidea</taxon>
        <taxon>Testudinidae</taxon>
        <taxon>Chelonoidis</taxon>
    </lineage>
</organism>
<keyword evidence="1" id="KW-0677">Repeat</keyword>
<dbReference type="GO" id="GO:0035556">
    <property type="term" value="P:intracellular signal transduction"/>
    <property type="evidence" value="ECO:0007669"/>
    <property type="project" value="InterPro"/>
</dbReference>
<dbReference type="FunFam" id="3.10.20.230:FF:000011">
    <property type="entry name" value="Doublecortin domain containing 2B"/>
    <property type="match status" value="1"/>
</dbReference>
<reference evidence="3" key="1">
    <citation type="submission" date="2025-08" db="UniProtKB">
        <authorList>
            <consortium name="Ensembl"/>
        </authorList>
    </citation>
    <scope>IDENTIFICATION</scope>
</reference>
<dbReference type="CDD" id="cd17150">
    <property type="entry name" value="DCX1_DCDC2B"/>
    <property type="match status" value="1"/>
</dbReference>
<feature type="domain" description="Doublecortin" evidence="2">
    <location>
        <begin position="101"/>
        <end position="179"/>
    </location>
</feature>
<dbReference type="Ensembl" id="ENSCABT00000028021.1">
    <property type="protein sequence ID" value="ENSCABP00000025573.1"/>
    <property type="gene ID" value="ENSCABG00000018813.1"/>
</dbReference>
<dbReference type="Gene3D" id="3.10.20.230">
    <property type="entry name" value="Doublecortin domain"/>
    <property type="match status" value="2"/>
</dbReference>
<sequence>MQRINVMIYRNGDSFFHGRKFVVNQRQFLTFEAFLNEVTSTIHASVAVRNIYTPRQGHRVTELEELQNGCPYVAAGFERFKRLEDPSSSMTTLCSWIYSGVFRNGDLLSPPFRLLLSKSTLKEWDTILGLLTEKANLHSGAVRKLCQLDGVPVSSGEELVNGEYYVAVGVEKYKNLPYFELLVPKNSGHRCLGYPFKISLLLTEEGSVYKVKDLRKELRGAREVVEDEYTKMELPIDQV</sequence>
<dbReference type="PROSITE" id="PS50309">
    <property type="entry name" value="DC"/>
    <property type="match status" value="2"/>
</dbReference>
<evidence type="ECO:0000313" key="3">
    <source>
        <dbReference type="Ensembl" id="ENSCABP00000025573.1"/>
    </source>
</evidence>
<dbReference type="PANTHER" id="PTHR23004:SF10">
    <property type="entry name" value="DOUBLECORTIN DOMAIN-CONTAINING PROTEIN 2B"/>
    <property type="match status" value="1"/>
</dbReference>
<dbReference type="InterPro" id="IPR003533">
    <property type="entry name" value="Doublecortin_dom"/>
</dbReference>
<dbReference type="GO" id="GO:0005815">
    <property type="term" value="C:microtubule organizing center"/>
    <property type="evidence" value="ECO:0007669"/>
    <property type="project" value="TreeGrafter"/>
</dbReference>
<dbReference type="GeneTree" id="ENSGT00940000161946"/>
<keyword evidence="4" id="KW-1185">Reference proteome</keyword>
<evidence type="ECO:0000259" key="2">
    <source>
        <dbReference type="PROSITE" id="PS50309"/>
    </source>
</evidence>
<protein>
    <submittedName>
        <fullName evidence="3">Doublecortin domain containing 2B</fullName>
    </submittedName>
</protein>
<proteinExistence type="predicted"/>
<dbReference type="PANTHER" id="PTHR23004">
    <property type="entry name" value="DOUBLECORTIN DOMAIN CONTAINING 2"/>
    <property type="match status" value="1"/>
</dbReference>